<evidence type="ECO:0000256" key="7">
    <source>
        <dbReference type="ARBA" id="ARBA00025067"/>
    </source>
</evidence>
<evidence type="ECO:0000256" key="1">
    <source>
        <dbReference type="ARBA" id="ARBA00004903"/>
    </source>
</evidence>
<dbReference type="EMBL" id="JBHRSL010000027">
    <property type="protein sequence ID" value="MFC3053396.1"/>
    <property type="molecule type" value="Genomic_DNA"/>
</dbReference>
<organism evidence="11 12">
    <name type="scientific">Kordiimonas pumila</name>
    <dbReference type="NCBI Taxonomy" id="2161677"/>
    <lineage>
        <taxon>Bacteria</taxon>
        <taxon>Pseudomonadati</taxon>
        <taxon>Pseudomonadota</taxon>
        <taxon>Alphaproteobacteria</taxon>
        <taxon>Kordiimonadales</taxon>
        <taxon>Kordiimonadaceae</taxon>
        <taxon>Kordiimonas</taxon>
    </lineage>
</organism>
<dbReference type="Gene3D" id="3.40.430.10">
    <property type="entry name" value="Dihydrofolate Reductase, subunit A"/>
    <property type="match status" value="1"/>
</dbReference>
<name>A0ABV7D966_9PROT</name>
<reference evidence="12" key="1">
    <citation type="journal article" date="2019" name="Int. J. Syst. Evol. Microbiol.">
        <title>The Global Catalogue of Microorganisms (GCM) 10K type strain sequencing project: providing services to taxonomists for standard genome sequencing and annotation.</title>
        <authorList>
            <consortium name="The Broad Institute Genomics Platform"/>
            <consortium name="The Broad Institute Genome Sequencing Center for Infectious Disease"/>
            <person name="Wu L."/>
            <person name="Ma J."/>
        </authorList>
    </citation>
    <scope>NUCLEOTIDE SEQUENCE [LARGE SCALE GENOMIC DNA]</scope>
    <source>
        <strain evidence="12">KCTC 62164</strain>
    </source>
</reference>
<comment type="function">
    <text evidence="7 8">Key enzyme in folate metabolism. Catalyzes an essential reaction for de novo glycine and purine synthesis, and for DNA precursor synthesis.</text>
</comment>
<dbReference type="SUPFAM" id="SSF53597">
    <property type="entry name" value="Dihydrofolate reductase-like"/>
    <property type="match status" value="1"/>
</dbReference>
<dbReference type="InterPro" id="IPR017925">
    <property type="entry name" value="DHFR_CS"/>
</dbReference>
<evidence type="ECO:0000256" key="5">
    <source>
        <dbReference type="ARBA" id="ARBA00022857"/>
    </source>
</evidence>
<evidence type="ECO:0000256" key="2">
    <source>
        <dbReference type="ARBA" id="ARBA00009539"/>
    </source>
</evidence>
<dbReference type="PROSITE" id="PS00075">
    <property type="entry name" value="DHFR_1"/>
    <property type="match status" value="1"/>
</dbReference>
<dbReference type="RefSeq" id="WP_194215649.1">
    <property type="nucleotide sequence ID" value="NZ_CP061205.1"/>
</dbReference>
<comment type="pathway">
    <text evidence="1 8">Cofactor biosynthesis; tetrahydrofolate biosynthesis; 5,6,7,8-tetrahydrofolate from 7,8-dihydrofolate: step 1/1.</text>
</comment>
<keyword evidence="4 8" id="KW-0554">One-carbon metabolism</keyword>
<dbReference type="InterPro" id="IPR001796">
    <property type="entry name" value="DHFR_dom"/>
</dbReference>
<dbReference type="PRINTS" id="PR00070">
    <property type="entry name" value="DHFR"/>
</dbReference>
<keyword evidence="6 8" id="KW-0560">Oxidoreductase</keyword>
<dbReference type="Pfam" id="PF00186">
    <property type="entry name" value="DHFR_1"/>
    <property type="match status" value="1"/>
</dbReference>
<evidence type="ECO:0000313" key="12">
    <source>
        <dbReference type="Proteomes" id="UP001595444"/>
    </source>
</evidence>
<keyword evidence="5 8" id="KW-0521">NADP</keyword>
<dbReference type="PANTHER" id="PTHR48069">
    <property type="entry name" value="DIHYDROFOLATE REDUCTASE"/>
    <property type="match status" value="1"/>
</dbReference>
<evidence type="ECO:0000313" key="11">
    <source>
        <dbReference type="EMBL" id="MFC3053396.1"/>
    </source>
</evidence>
<evidence type="ECO:0000256" key="9">
    <source>
        <dbReference type="RuleBase" id="RU004474"/>
    </source>
</evidence>
<comment type="similarity">
    <text evidence="2 8 9">Belongs to the dihydrofolate reductase family.</text>
</comment>
<evidence type="ECO:0000256" key="4">
    <source>
        <dbReference type="ARBA" id="ARBA00022563"/>
    </source>
</evidence>
<evidence type="ECO:0000259" key="10">
    <source>
        <dbReference type="PROSITE" id="PS51330"/>
    </source>
</evidence>
<comment type="caution">
    <text evidence="11">The sequence shown here is derived from an EMBL/GenBank/DDBJ whole genome shotgun (WGS) entry which is preliminary data.</text>
</comment>
<feature type="domain" description="DHFR" evidence="10">
    <location>
        <begin position="2"/>
        <end position="159"/>
    </location>
</feature>
<gene>
    <name evidence="11" type="primary">folA</name>
    <name evidence="11" type="ORF">ACFOKA_15970</name>
</gene>
<dbReference type="InterPro" id="IPR012259">
    <property type="entry name" value="DHFR"/>
</dbReference>
<dbReference type="PIRSF" id="PIRSF000194">
    <property type="entry name" value="DHFR"/>
    <property type="match status" value="1"/>
</dbReference>
<sequence length="160" mass="17853">MTLSIIVAMAKNRVIGAGNSLPWHLPADLKYFKQTTLGKSIIMGRKTFDSIGRPLLGRQNIVITRNQEWHHDGVTVVGSLVDAIKASNMAAEVMITGGAQIYREAMAVVDKLYITEVDIEVDGDATFPDFNRDEWQEVSRDKHKAEADKPGYSFVVYTRL</sequence>
<keyword evidence="12" id="KW-1185">Reference proteome</keyword>
<accession>A0ABV7D966</accession>
<protein>
    <recommendedName>
        <fullName evidence="3 8">Dihydrofolate reductase</fullName>
        <ecNumber evidence="3 8">1.5.1.3</ecNumber>
    </recommendedName>
</protein>
<dbReference type="NCBIfam" id="NF008037">
    <property type="entry name" value="PRK10769.1"/>
    <property type="match status" value="1"/>
</dbReference>
<evidence type="ECO:0000256" key="3">
    <source>
        <dbReference type="ARBA" id="ARBA00012856"/>
    </source>
</evidence>
<evidence type="ECO:0000256" key="6">
    <source>
        <dbReference type="ARBA" id="ARBA00023002"/>
    </source>
</evidence>
<dbReference type="PROSITE" id="PS51330">
    <property type="entry name" value="DHFR_2"/>
    <property type="match status" value="1"/>
</dbReference>
<evidence type="ECO:0000256" key="8">
    <source>
        <dbReference type="PIRNR" id="PIRNR000194"/>
    </source>
</evidence>
<dbReference type="PANTHER" id="PTHR48069:SF3">
    <property type="entry name" value="DIHYDROFOLATE REDUCTASE"/>
    <property type="match status" value="1"/>
</dbReference>
<dbReference type="EC" id="1.5.1.3" evidence="3 8"/>
<dbReference type="CDD" id="cd00209">
    <property type="entry name" value="DHFR"/>
    <property type="match status" value="1"/>
</dbReference>
<comment type="catalytic activity">
    <reaction evidence="8">
        <text>(6S)-5,6,7,8-tetrahydrofolate + NADP(+) = 7,8-dihydrofolate + NADPH + H(+)</text>
        <dbReference type="Rhea" id="RHEA:15009"/>
        <dbReference type="ChEBI" id="CHEBI:15378"/>
        <dbReference type="ChEBI" id="CHEBI:57451"/>
        <dbReference type="ChEBI" id="CHEBI:57453"/>
        <dbReference type="ChEBI" id="CHEBI:57783"/>
        <dbReference type="ChEBI" id="CHEBI:58349"/>
        <dbReference type="EC" id="1.5.1.3"/>
    </reaction>
</comment>
<dbReference type="Proteomes" id="UP001595444">
    <property type="component" value="Unassembled WGS sequence"/>
</dbReference>
<dbReference type="InterPro" id="IPR024072">
    <property type="entry name" value="DHFR-like_dom_sf"/>
</dbReference>
<proteinExistence type="inferred from homology"/>